<keyword evidence="5" id="KW-1185">Reference proteome</keyword>
<name>A0A543A2X7_9ACTN</name>
<comment type="caution">
    <text evidence="4">The sequence shown here is derived from an EMBL/GenBank/DDBJ whole genome shotgun (WGS) entry which is preliminary data.</text>
</comment>
<gene>
    <name evidence="4" type="ORF">FB381_0682</name>
</gene>
<dbReference type="InterPro" id="IPR003399">
    <property type="entry name" value="Mce/MlaD"/>
</dbReference>
<dbReference type="GO" id="GO:0051701">
    <property type="term" value="P:biological process involved in interaction with host"/>
    <property type="evidence" value="ECO:0007669"/>
    <property type="project" value="TreeGrafter"/>
</dbReference>
<feature type="signal peptide" evidence="1">
    <location>
        <begin position="1"/>
        <end position="21"/>
    </location>
</feature>
<evidence type="ECO:0000313" key="4">
    <source>
        <dbReference type="EMBL" id="TQL66816.1"/>
    </source>
</evidence>
<dbReference type="EMBL" id="VFOV01000001">
    <property type="protein sequence ID" value="TQL66816.1"/>
    <property type="molecule type" value="Genomic_DNA"/>
</dbReference>
<dbReference type="AlphaFoldDB" id="A0A543A2X7"/>
<feature type="chain" id="PRO_5022211686" evidence="1">
    <location>
        <begin position="22"/>
        <end position="333"/>
    </location>
</feature>
<dbReference type="PANTHER" id="PTHR33371:SF17">
    <property type="entry name" value="MCE-FAMILY PROTEIN MCE1B"/>
    <property type="match status" value="1"/>
</dbReference>
<evidence type="ECO:0000256" key="1">
    <source>
        <dbReference type="SAM" id="SignalP"/>
    </source>
</evidence>
<dbReference type="Pfam" id="PF11887">
    <property type="entry name" value="Mce4_CUP1"/>
    <property type="match status" value="1"/>
</dbReference>
<proteinExistence type="predicted"/>
<dbReference type="NCBIfam" id="TIGR00996">
    <property type="entry name" value="Mtu_fam_mce"/>
    <property type="match status" value="1"/>
</dbReference>
<feature type="domain" description="Mce/MlaD" evidence="2">
    <location>
        <begin position="32"/>
        <end position="108"/>
    </location>
</feature>
<dbReference type="PANTHER" id="PTHR33371">
    <property type="entry name" value="INTERMEMBRANE PHOSPHOLIPID TRANSPORT SYSTEM BINDING PROTEIN MLAD-RELATED"/>
    <property type="match status" value="1"/>
</dbReference>
<dbReference type="GO" id="GO:0005576">
    <property type="term" value="C:extracellular region"/>
    <property type="evidence" value="ECO:0007669"/>
    <property type="project" value="TreeGrafter"/>
</dbReference>
<dbReference type="Proteomes" id="UP000320209">
    <property type="component" value="Unassembled WGS sequence"/>
</dbReference>
<protein>
    <submittedName>
        <fullName evidence="4">Phospholipid/cholesterol/gamma-HCH transport system substrate-binding protein</fullName>
    </submittedName>
</protein>
<organism evidence="4 5">
    <name type="scientific">Nocardioides albertanoniae</name>
    <dbReference type="NCBI Taxonomy" id="1175486"/>
    <lineage>
        <taxon>Bacteria</taxon>
        <taxon>Bacillati</taxon>
        <taxon>Actinomycetota</taxon>
        <taxon>Actinomycetes</taxon>
        <taxon>Propionibacteriales</taxon>
        <taxon>Nocardioidaceae</taxon>
        <taxon>Nocardioides</taxon>
    </lineage>
</organism>
<reference evidence="4 5" key="1">
    <citation type="submission" date="2019-06" db="EMBL/GenBank/DDBJ databases">
        <title>Sequencing the genomes of 1000 actinobacteria strains.</title>
        <authorList>
            <person name="Klenk H.-P."/>
        </authorList>
    </citation>
    <scope>NUCLEOTIDE SEQUENCE [LARGE SCALE GENOMIC DNA]</scope>
    <source>
        <strain evidence="4 5">DSM 25218</strain>
    </source>
</reference>
<dbReference type="InterPro" id="IPR005693">
    <property type="entry name" value="Mce"/>
</dbReference>
<dbReference type="InterPro" id="IPR052336">
    <property type="entry name" value="MlaD_Phospholipid_Transporter"/>
</dbReference>
<evidence type="ECO:0000259" key="2">
    <source>
        <dbReference type="Pfam" id="PF02470"/>
    </source>
</evidence>
<sequence>MTLTKSIVFAVVTVLATMALATTITNSTSSSGRTFTALFTDATSLNKGDDVRMAGVKIGTVEKVGLRENDTAEVTFTAAESAPMVEGTRAELRFRNLIGQRYIALEPGATGAAALEDGYTFTLDETRPALDLTMLFNGFQPLFKFLDPDDVNNLSAQIIAVFQGEGTTVESLLSSTASLTSTIADRDQVIGELITNLNSVLDVVSQRTGQLDTTLVTLQRLVSGLAEDRKTIGSTIEGVGNLTESVAGLLSEGRAPLRKSIDSLGDVSENLAENDKVIDRFLTTMPQKTDELGRLATYGGWLNFYICSIDGRIPRPEGYYGDLGVESPAGRCR</sequence>
<evidence type="ECO:0000259" key="3">
    <source>
        <dbReference type="Pfam" id="PF11887"/>
    </source>
</evidence>
<dbReference type="Pfam" id="PF02470">
    <property type="entry name" value="MlaD"/>
    <property type="match status" value="1"/>
</dbReference>
<evidence type="ECO:0000313" key="5">
    <source>
        <dbReference type="Proteomes" id="UP000320209"/>
    </source>
</evidence>
<keyword evidence="1" id="KW-0732">Signal</keyword>
<accession>A0A543A2X7</accession>
<feature type="domain" description="Mammalian cell entry C-terminal" evidence="3">
    <location>
        <begin position="113"/>
        <end position="314"/>
    </location>
</feature>
<dbReference type="InterPro" id="IPR024516">
    <property type="entry name" value="Mce_C"/>
</dbReference>